<feature type="domain" description="HTH lysR-type" evidence="5">
    <location>
        <begin position="3"/>
        <end position="61"/>
    </location>
</feature>
<dbReference type="EMBL" id="PDCG01000002">
    <property type="protein sequence ID" value="RBP98046.1"/>
    <property type="molecule type" value="Genomic_DNA"/>
</dbReference>
<dbReference type="PROSITE" id="PS50931">
    <property type="entry name" value="HTH_LYSR"/>
    <property type="match status" value="1"/>
</dbReference>
<keyword evidence="4" id="KW-0804">Transcription</keyword>
<protein>
    <submittedName>
        <fullName evidence="6">LysR family transcriptional regulator</fullName>
    </submittedName>
</protein>
<sequence length="297" mass="33284">MAMNEKSLAYFLVVAERGNLTEAAREIGISQPALSRQIQHLEAETGRDLFDRSSRRRFSLTPAGRLLQKRAKSLLGFWKQTQQDLQAAGTVLSGTIRIGCVESSVSADLPAWLMSFQSLYPDATFTLSTGNGDRLRDMLDHGLLDLVILLEPVETARYNCVALPISDTWGILMRSDDPLCQRAELGAADIKGLPMLLPGREIPLNDLFDGLGIRPEQIVVKGSSDLISNSIPLVLTGQYYELTIRGAFSLRPDPRLTFVPLFPRHTVRHVLAWRKNEQLPQLAEEFTRIMRRQQEES</sequence>
<evidence type="ECO:0000256" key="4">
    <source>
        <dbReference type="ARBA" id="ARBA00023163"/>
    </source>
</evidence>
<dbReference type="FunFam" id="1.10.10.10:FF:000001">
    <property type="entry name" value="LysR family transcriptional regulator"/>
    <property type="match status" value="1"/>
</dbReference>
<evidence type="ECO:0000259" key="5">
    <source>
        <dbReference type="PROSITE" id="PS50931"/>
    </source>
</evidence>
<organism evidence="6 7">
    <name type="scientific">Bifidobacterium aemilianum</name>
    <dbReference type="NCBI Taxonomy" id="2493120"/>
    <lineage>
        <taxon>Bacteria</taxon>
        <taxon>Bacillati</taxon>
        <taxon>Actinomycetota</taxon>
        <taxon>Actinomycetes</taxon>
        <taxon>Bifidobacteriales</taxon>
        <taxon>Bifidobacteriaceae</taxon>
        <taxon>Bifidobacterium</taxon>
    </lineage>
</organism>
<comment type="similarity">
    <text evidence="1">Belongs to the LysR transcriptional regulatory family.</text>
</comment>
<dbReference type="InterPro" id="IPR000847">
    <property type="entry name" value="LysR_HTH_N"/>
</dbReference>
<dbReference type="Gene3D" id="3.40.190.290">
    <property type="match status" value="1"/>
</dbReference>
<dbReference type="Proteomes" id="UP000252530">
    <property type="component" value="Unassembled WGS sequence"/>
</dbReference>
<evidence type="ECO:0000313" key="7">
    <source>
        <dbReference type="Proteomes" id="UP000252530"/>
    </source>
</evidence>
<dbReference type="InterPro" id="IPR036390">
    <property type="entry name" value="WH_DNA-bd_sf"/>
</dbReference>
<dbReference type="CDD" id="cd05466">
    <property type="entry name" value="PBP2_LTTR_substrate"/>
    <property type="match status" value="1"/>
</dbReference>
<reference evidence="6 7" key="1">
    <citation type="submission" date="2017-10" db="EMBL/GenBank/DDBJ databases">
        <title>Bifidobacterium xylocopum sp. nov. and Bifidobacterium aemilianum sp. nov., from the carpenter bee (Xylocopa violacea) digestive tract.</title>
        <authorList>
            <person name="Alberoni D."/>
            <person name="Baffoni L."/>
            <person name="Di Gioia D."/>
            <person name="Gaggia F."/>
            <person name="Biavati B."/>
        </authorList>
    </citation>
    <scope>NUCLEOTIDE SEQUENCE [LARGE SCALE GENOMIC DNA]</scope>
    <source>
        <strain evidence="6 7">XV10</strain>
    </source>
</reference>
<comment type="caution">
    <text evidence="6">The sequence shown here is derived from an EMBL/GenBank/DDBJ whole genome shotgun (WGS) entry which is preliminary data.</text>
</comment>
<evidence type="ECO:0000256" key="1">
    <source>
        <dbReference type="ARBA" id="ARBA00009437"/>
    </source>
</evidence>
<evidence type="ECO:0000313" key="6">
    <source>
        <dbReference type="EMBL" id="RBP98046.1"/>
    </source>
</evidence>
<dbReference type="InterPro" id="IPR005119">
    <property type="entry name" value="LysR_subst-bd"/>
</dbReference>
<name>A0A366K8K5_9BIFI</name>
<dbReference type="InterPro" id="IPR036388">
    <property type="entry name" value="WH-like_DNA-bd_sf"/>
</dbReference>
<dbReference type="Pfam" id="PF03466">
    <property type="entry name" value="LysR_substrate"/>
    <property type="match status" value="1"/>
</dbReference>
<dbReference type="PRINTS" id="PR00039">
    <property type="entry name" value="HTHLYSR"/>
</dbReference>
<dbReference type="RefSeq" id="WP_113859730.1">
    <property type="nucleotide sequence ID" value="NZ_PDCG01000002.1"/>
</dbReference>
<keyword evidence="2" id="KW-0805">Transcription regulation</keyword>
<proteinExistence type="inferred from homology"/>
<dbReference type="GO" id="GO:0003677">
    <property type="term" value="F:DNA binding"/>
    <property type="evidence" value="ECO:0007669"/>
    <property type="project" value="UniProtKB-KW"/>
</dbReference>
<dbReference type="OrthoDB" id="3181812at2"/>
<dbReference type="Gene3D" id="1.10.10.10">
    <property type="entry name" value="Winged helix-like DNA-binding domain superfamily/Winged helix DNA-binding domain"/>
    <property type="match status" value="1"/>
</dbReference>
<dbReference type="PANTHER" id="PTHR30346">
    <property type="entry name" value="TRANSCRIPTIONAL DUAL REGULATOR HCAR-RELATED"/>
    <property type="match status" value="1"/>
</dbReference>
<dbReference type="GO" id="GO:0003700">
    <property type="term" value="F:DNA-binding transcription factor activity"/>
    <property type="evidence" value="ECO:0007669"/>
    <property type="project" value="InterPro"/>
</dbReference>
<dbReference type="PANTHER" id="PTHR30346:SF9">
    <property type="entry name" value="LYSR FAMILY TRANSCRIPTIONAL REGULATOR"/>
    <property type="match status" value="1"/>
</dbReference>
<evidence type="ECO:0000256" key="3">
    <source>
        <dbReference type="ARBA" id="ARBA00023125"/>
    </source>
</evidence>
<evidence type="ECO:0000256" key="2">
    <source>
        <dbReference type="ARBA" id="ARBA00023015"/>
    </source>
</evidence>
<gene>
    <name evidence="6" type="ORF">CRD60_02410</name>
</gene>
<dbReference type="AlphaFoldDB" id="A0A366K8K5"/>
<dbReference type="SUPFAM" id="SSF53850">
    <property type="entry name" value="Periplasmic binding protein-like II"/>
    <property type="match status" value="1"/>
</dbReference>
<accession>A0A366K8K5</accession>
<keyword evidence="7" id="KW-1185">Reference proteome</keyword>
<dbReference type="GO" id="GO:0032993">
    <property type="term" value="C:protein-DNA complex"/>
    <property type="evidence" value="ECO:0007669"/>
    <property type="project" value="TreeGrafter"/>
</dbReference>
<keyword evidence="3" id="KW-0238">DNA-binding</keyword>
<dbReference type="SUPFAM" id="SSF46785">
    <property type="entry name" value="Winged helix' DNA-binding domain"/>
    <property type="match status" value="1"/>
</dbReference>
<dbReference type="Pfam" id="PF00126">
    <property type="entry name" value="HTH_1"/>
    <property type="match status" value="1"/>
</dbReference>